<feature type="non-terminal residue" evidence="2">
    <location>
        <position position="1"/>
    </location>
</feature>
<keyword evidence="1" id="KW-0472">Membrane</keyword>
<gene>
    <name evidence="2" type="ORF">OTU49_009755</name>
</gene>
<evidence type="ECO:0000256" key="1">
    <source>
        <dbReference type="SAM" id="Phobius"/>
    </source>
</evidence>
<dbReference type="Proteomes" id="UP001445076">
    <property type="component" value="Unassembled WGS sequence"/>
</dbReference>
<comment type="caution">
    <text evidence="2">The sequence shown here is derived from an EMBL/GenBank/DDBJ whole genome shotgun (WGS) entry which is preliminary data.</text>
</comment>
<protein>
    <submittedName>
        <fullName evidence="2">Uncharacterized protein</fullName>
    </submittedName>
</protein>
<accession>A0AAW0WMB7</accession>
<evidence type="ECO:0000313" key="2">
    <source>
        <dbReference type="EMBL" id="KAK8727214.1"/>
    </source>
</evidence>
<evidence type="ECO:0000313" key="3">
    <source>
        <dbReference type="Proteomes" id="UP001445076"/>
    </source>
</evidence>
<keyword evidence="3" id="KW-1185">Reference proteome</keyword>
<organism evidence="2 3">
    <name type="scientific">Cherax quadricarinatus</name>
    <name type="common">Australian red claw crayfish</name>
    <dbReference type="NCBI Taxonomy" id="27406"/>
    <lineage>
        <taxon>Eukaryota</taxon>
        <taxon>Metazoa</taxon>
        <taxon>Ecdysozoa</taxon>
        <taxon>Arthropoda</taxon>
        <taxon>Crustacea</taxon>
        <taxon>Multicrustacea</taxon>
        <taxon>Malacostraca</taxon>
        <taxon>Eumalacostraca</taxon>
        <taxon>Eucarida</taxon>
        <taxon>Decapoda</taxon>
        <taxon>Pleocyemata</taxon>
        <taxon>Astacidea</taxon>
        <taxon>Parastacoidea</taxon>
        <taxon>Parastacidae</taxon>
        <taxon>Cherax</taxon>
    </lineage>
</organism>
<name>A0AAW0WMB7_CHEQU</name>
<sequence length="119" mass="13737">IWRLRSEPASQTPDRLARTMAEKGEIKSASSSHLEELVDRFKSNKMSGRTMKYPYTITAKFLSFPYKYYYKNVWAFRYYVFSVVLCMPIFYKIQKLACSPANVAKFAEKAAKEKAAGGH</sequence>
<dbReference type="EMBL" id="JARKIK010000076">
    <property type="protein sequence ID" value="KAK8727214.1"/>
    <property type="molecule type" value="Genomic_DNA"/>
</dbReference>
<dbReference type="AlphaFoldDB" id="A0AAW0WMB7"/>
<reference evidence="2 3" key="1">
    <citation type="journal article" date="2024" name="BMC Genomics">
        <title>Genome assembly of redclaw crayfish (Cherax quadricarinatus) provides insights into its immune adaptation and hypoxia tolerance.</title>
        <authorList>
            <person name="Liu Z."/>
            <person name="Zheng J."/>
            <person name="Li H."/>
            <person name="Fang K."/>
            <person name="Wang S."/>
            <person name="He J."/>
            <person name="Zhou D."/>
            <person name="Weng S."/>
            <person name="Chi M."/>
            <person name="Gu Z."/>
            <person name="He J."/>
            <person name="Li F."/>
            <person name="Wang M."/>
        </authorList>
    </citation>
    <scope>NUCLEOTIDE SEQUENCE [LARGE SCALE GENOMIC DNA]</scope>
    <source>
        <strain evidence="2">ZL_2023a</strain>
    </source>
</reference>
<feature type="transmembrane region" description="Helical" evidence="1">
    <location>
        <begin position="74"/>
        <end position="91"/>
    </location>
</feature>
<keyword evidence="1" id="KW-0812">Transmembrane</keyword>
<proteinExistence type="predicted"/>
<keyword evidence="1" id="KW-1133">Transmembrane helix</keyword>